<dbReference type="PRINTS" id="PR00364">
    <property type="entry name" value="DISEASERSIST"/>
</dbReference>
<gene>
    <name evidence="2" type="ORF">HDA42_005997</name>
</gene>
<dbReference type="SMART" id="SM00530">
    <property type="entry name" value="HTH_XRE"/>
    <property type="match status" value="1"/>
</dbReference>
<name>A0A7W3RPT2_STRMR</name>
<comment type="caution">
    <text evidence="2">The sequence shown here is derived from an EMBL/GenBank/DDBJ whole genome shotgun (WGS) entry which is preliminary data.</text>
</comment>
<dbReference type="InterPro" id="IPR010982">
    <property type="entry name" value="Lambda_DNA-bd_dom_sf"/>
</dbReference>
<dbReference type="SUPFAM" id="SSF47413">
    <property type="entry name" value="lambda repressor-like DNA-binding domains"/>
    <property type="match status" value="1"/>
</dbReference>
<dbReference type="PANTHER" id="PTHR47691">
    <property type="entry name" value="REGULATOR-RELATED"/>
    <property type="match status" value="1"/>
</dbReference>
<dbReference type="RefSeq" id="WP_259408761.1">
    <property type="nucleotide sequence ID" value="NZ_BAAAHW010000001.1"/>
</dbReference>
<dbReference type="EMBL" id="JACJIJ010000002">
    <property type="protein sequence ID" value="MBA9056819.1"/>
    <property type="molecule type" value="Genomic_DNA"/>
</dbReference>
<sequence>MLLPCKTFGVRLSWEGFEAMKEMNRDFGGELRRRRSEKGISLICFSRMVSYSKSHLSKVETGKTRASRKFAEICDERLEAKGGLVALVSVGNSIATTRGTAEGFVGLPAPVSHFVGRSEELACISQYLANESTGALCVLSGMAGAGKTALALRGAWNAAASFPDGCFFFDFGEEAPGATPGVLESLLGFLDVPKDQLPPRPDALANLWRSRIGGKRLLIVLDNVRSATDVTPLLSTEPGCKIIVTSRKRLGALDDATRLHVGILSNAEADALFRAVGGDRAAHAEGDSVRAVVELCGYLPLAVRIIAARFRSGPMRTMAELEEMLAHEAGRLDLLDDGDRSVTAALTVSCNELTTERRRLLALLALHPGVSAHLSSVAAMADIDLHRAAVLMDGLADVHLVAYESSDRIMMHGLVRQFARQVLLSDVAVVDQRNTVRRLIEHGLHFAVAADRLLTPQRYRPPVILDEFPEMPNPFGDRAAGVAWLESEWPCLVALCRIAAARGLYSLCWQLAFALREFFYLAKLWGPWVETHLAAVESAKAAGTRAWQAIGLGNLGVAHSDRGDLTLAVGYFRQALSLYQDLQDEHGIVNTISNLAWAEFYLGEYGKSIDGFRTALDHYRRLGNRRNVAITLRGIALMEAELKRCPAALRHAQKARQEFHALGLELDVVMSVNCMAWAHFQSGDHQAAKDAYEEALGLAEDCGSRYEKARALTGLGNIHQVSGAREAAVELWARADALYGGLEPVMLGEARVRLAS</sequence>
<keyword evidence="3" id="KW-1185">Reference proteome</keyword>
<dbReference type="InterPro" id="IPR001387">
    <property type="entry name" value="Cro/C1-type_HTH"/>
</dbReference>
<protein>
    <submittedName>
        <fullName evidence="2">Tetratricopeptide (TPR) repeat protein</fullName>
    </submittedName>
</protein>
<dbReference type="Proteomes" id="UP000577386">
    <property type="component" value="Unassembled WGS sequence"/>
</dbReference>
<dbReference type="SUPFAM" id="SSF48452">
    <property type="entry name" value="TPR-like"/>
    <property type="match status" value="2"/>
</dbReference>
<dbReference type="InterPro" id="IPR027417">
    <property type="entry name" value="P-loop_NTPase"/>
</dbReference>
<dbReference type="Gene3D" id="3.40.50.300">
    <property type="entry name" value="P-loop containing nucleotide triphosphate hydrolases"/>
    <property type="match status" value="1"/>
</dbReference>
<proteinExistence type="predicted"/>
<dbReference type="InterPro" id="IPR011990">
    <property type="entry name" value="TPR-like_helical_dom_sf"/>
</dbReference>
<evidence type="ECO:0000259" key="1">
    <source>
        <dbReference type="SMART" id="SM00530"/>
    </source>
</evidence>
<dbReference type="Pfam" id="PF13560">
    <property type="entry name" value="HTH_31"/>
    <property type="match status" value="1"/>
</dbReference>
<dbReference type="SUPFAM" id="SSF52540">
    <property type="entry name" value="P-loop containing nucleoside triphosphate hydrolases"/>
    <property type="match status" value="1"/>
</dbReference>
<dbReference type="InterPro" id="IPR019734">
    <property type="entry name" value="TPR_rpt"/>
</dbReference>
<dbReference type="Gene3D" id="1.25.40.10">
    <property type="entry name" value="Tetratricopeptide repeat domain"/>
    <property type="match status" value="2"/>
</dbReference>
<dbReference type="PANTHER" id="PTHR47691:SF3">
    <property type="entry name" value="HTH-TYPE TRANSCRIPTIONAL REGULATOR RV0890C-RELATED"/>
    <property type="match status" value="1"/>
</dbReference>
<dbReference type="Pfam" id="PF13181">
    <property type="entry name" value="TPR_8"/>
    <property type="match status" value="1"/>
</dbReference>
<feature type="domain" description="HTH cro/C1-type" evidence="1">
    <location>
        <begin position="30"/>
        <end position="85"/>
    </location>
</feature>
<dbReference type="Pfam" id="PF13424">
    <property type="entry name" value="TPR_12"/>
    <property type="match status" value="1"/>
</dbReference>
<evidence type="ECO:0000313" key="3">
    <source>
        <dbReference type="Proteomes" id="UP000577386"/>
    </source>
</evidence>
<reference evidence="2 3" key="1">
    <citation type="submission" date="2020-08" db="EMBL/GenBank/DDBJ databases">
        <title>Sequencing the genomes of 1000 actinobacteria strains.</title>
        <authorList>
            <person name="Klenk H.-P."/>
        </authorList>
    </citation>
    <scope>NUCLEOTIDE SEQUENCE [LARGE SCALE GENOMIC DNA]</scope>
    <source>
        <strain evidence="2 3">DSM 41827</strain>
    </source>
</reference>
<dbReference type="Pfam" id="PF13374">
    <property type="entry name" value="TPR_10"/>
    <property type="match status" value="1"/>
</dbReference>
<dbReference type="Gene3D" id="1.10.260.40">
    <property type="entry name" value="lambda repressor-like DNA-binding domains"/>
    <property type="match status" value="1"/>
</dbReference>
<dbReference type="AlphaFoldDB" id="A0A7W3RPT2"/>
<dbReference type="CDD" id="cd00093">
    <property type="entry name" value="HTH_XRE"/>
    <property type="match status" value="1"/>
</dbReference>
<evidence type="ECO:0000313" key="2">
    <source>
        <dbReference type="EMBL" id="MBA9056819.1"/>
    </source>
</evidence>
<dbReference type="Pfam" id="PF00931">
    <property type="entry name" value="NB-ARC"/>
    <property type="match status" value="1"/>
</dbReference>
<dbReference type="SMART" id="SM00028">
    <property type="entry name" value="TPR"/>
    <property type="match status" value="5"/>
</dbReference>
<organism evidence="2 3">
    <name type="scientific">Streptomyces murinus</name>
    <dbReference type="NCBI Taxonomy" id="33900"/>
    <lineage>
        <taxon>Bacteria</taxon>
        <taxon>Bacillati</taxon>
        <taxon>Actinomycetota</taxon>
        <taxon>Actinomycetes</taxon>
        <taxon>Kitasatosporales</taxon>
        <taxon>Streptomycetaceae</taxon>
        <taxon>Streptomyces</taxon>
    </lineage>
</organism>
<dbReference type="GO" id="GO:0043531">
    <property type="term" value="F:ADP binding"/>
    <property type="evidence" value="ECO:0007669"/>
    <property type="project" value="InterPro"/>
</dbReference>
<dbReference type="GO" id="GO:0003677">
    <property type="term" value="F:DNA binding"/>
    <property type="evidence" value="ECO:0007669"/>
    <property type="project" value="InterPro"/>
</dbReference>
<accession>A0A7W3RPT2</accession>
<dbReference type="InterPro" id="IPR002182">
    <property type="entry name" value="NB-ARC"/>
</dbReference>
<dbReference type="GeneID" id="93977279"/>